<feature type="domain" description="Ig-like" evidence="7">
    <location>
        <begin position="11"/>
        <end position="125"/>
    </location>
</feature>
<evidence type="ECO:0000256" key="5">
    <source>
        <dbReference type="SAM" id="Phobius"/>
    </source>
</evidence>
<evidence type="ECO:0000256" key="3">
    <source>
        <dbReference type="ARBA" id="ARBA00022989"/>
    </source>
</evidence>
<evidence type="ECO:0000256" key="6">
    <source>
        <dbReference type="SAM" id="SignalP"/>
    </source>
</evidence>
<dbReference type="CDD" id="cd00096">
    <property type="entry name" value="Ig"/>
    <property type="match status" value="1"/>
</dbReference>
<dbReference type="SUPFAM" id="SSF48726">
    <property type="entry name" value="Immunoglobulin"/>
    <property type="match status" value="4"/>
</dbReference>
<dbReference type="PROSITE" id="PS50835">
    <property type="entry name" value="IG_LIKE"/>
    <property type="match status" value="4"/>
</dbReference>
<evidence type="ECO:0000256" key="4">
    <source>
        <dbReference type="ARBA" id="ARBA00023180"/>
    </source>
</evidence>
<feature type="domain" description="Ig-like" evidence="7">
    <location>
        <begin position="291"/>
        <end position="370"/>
    </location>
</feature>
<reference evidence="8" key="2">
    <citation type="submission" date="2025-09" db="UniProtKB">
        <authorList>
            <consortium name="Ensembl"/>
        </authorList>
    </citation>
    <scope>IDENTIFICATION</scope>
</reference>
<proteinExistence type="predicted"/>
<feature type="signal peptide" evidence="6">
    <location>
        <begin position="1"/>
        <end position="17"/>
    </location>
</feature>
<organism evidence="8 9">
    <name type="scientific">Periophthalmus magnuspinnatus</name>
    <dbReference type="NCBI Taxonomy" id="409849"/>
    <lineage>
        <taxon>Eukaryota</taxon>
        <taxon>Metazoa</taxon>
        <taxon>Chordata</taxon>
        <taxon>Craniata</taxon>
        <taxon>Vertebrata</taxon>
        <taxon>Euteleostomi</taxon>
        <taxon>Actinopterygii</taxon>
        <taxon>Neopterygii</taxon>
        <taxon>Teleostei</taxon>
        <taxon>Neoteleostei</taxon>
        <taxon>Acanthomorphata</taxon>
        <taxon>Gobiaria</taxon>
        <taxon>Gobiiformes</taxon>
        <taxon>Gobioidei</taxon>
        <taxon>Gobiidae</taxon>
        <taxon>Oxudercinae</taxon>
        <taxon>Periophthalmus</taxon>
    </lineage>
</organism>
<keyword evidence="6" id="KW-0732">Signal</keyword>
<evidence type="ECO:0000256" key="2">
    <source>
        <dbReference type="ARBA" id="ARBA00022692"/>
    </source>
</evidence>
<keyword evidence="5" id="KW-0472">Membrane</keyword>
<dbReference type="Proteomes" id="UP000261520">
    <property type="component" value="Unplaced"/>
</dbReference>
<evidence type="ECO:0000313" key="8">
    <source>
        <dbReference type="Ensembl" id="ENSPMGP00000022923.1"/>
    </source>
</evidence>
<dbReference type="GO" id="GO:0005055">
    <property type="term" value="F:laminin receptor activity"/>
    <property type="evidence" value="ECO:0007669"/>
    <property type="project" value="TreeGrafter"/>
</dbReference>
<dbReference type="GO" id="GO:0005886">
    <property type="term" value="C:plasma membrane"/>
    <property type="evidence" value="ECO:0007669"/>
    <property type="project" value="TreeGrafter"/>
</dbReference>
<accession>A0A3B4B0N2</accession>
<dbReference type="PANTHER" id="PTHR11973">
    <property type="entry name" value="CELL SURFACE GLYCOPROTEIN MUC18-RELATED"/>
    <property type="match status" value="1"/>
</dbReference>
<keyword evidence="3 5" id="KW-1133">Transmembrane helix</keyword>
<feature type="chain" id="PRO_5017317894" description="Ig-like domain-containing protein" evidence="6">
    <location>
        <begin position="18"/>
        <end position="557"/>
    </location>
</feature>
<name>A0A3B4B0N2_9GOBI</name>
<keyword evidence="9" id="KW-1185">Reference proteome</keyword>
<keyword evidence="2 5" id="KW-0812">Transmembrane</keyword>
<dbReference type="AlphaFoldDB" id="A0A3B4B0N2"/>
<dbReference type="InterPro" id="IPR013783">
    <property type="entry name" value="Ig-like_fold"/>
</dbReference>
<dbReference type="Ensembl" id="ENSPMGT00000024420.1">
    <property type="protein sequence ID" value="ENSPMGP00000022923.1"/>
    <property type="gene ID" value="ENSPMGG00000018550.1"/>
</dbReference>
<comment type="subcellular location">
    <subcellularLocation>
        <location evidence="1">Membrane</location>
        <topology evidence="1">Single-pass type I membrane protein</topology>
    </subcellularLocation>
</comment>
<dbReference type="InterPro" id="IPR013106">
    <property type="entry name" value="Ig_V-set"/>
</dbReference>
<feature type="domain" description="Ig-like" evidence="7">
    <location>
        <begin position="377"/>
        <end position="462"/>
    </location>
</feature>
<dbReference type="STRING" id="409849.ENSPMGP00000022923"/>
<sequence length="557" mass="61316">LCTFFFLSLVPLELSVQDSVEVLLGAPALIPCHYGFGPSSQEPPFVMLQWFRSPGNSSRARIFYGDSGQQLVDNNTEYSERVEVISETNRSVLTIMDVRLSDHQREFFCQVNGLAAGSAEGKTVLRVFGKEEFKGPILRYFFLVLHWRSSSGLFTVQNTLLLRVQKETRDALFSCRVSFSVPGDVRSLESSPVNVTVHYPTSMVELWKESPPGLLREGDTVELRCQGDGHPPPTFVFTREQPDVPLDSRGDVLILSSVSRKDSGLYQCRPGNPHSSSEAKGEVQLTVHYLDAAVVVPAETEIMFRGEALTATCNALSSLPTTTAWYKDGRIVGTGSSLLLQDASYHTAGEYVCEVTVPVLPALQTQSKVHIIVHGAPQMQSPEQEVRMEQPTGRVLNLSCEAQGSPPPTLSWSLSAAQSWEEVVSRSFSHSSLSVVSIRVSADFSAVCNASNDLGSEARVFSIKSFLFGVFIVVIILGLLLLAILGSVIYFLHKKNRLPCGRSGKQSITKEKGNAKDIVVEMKTEESVLLKAVNGDKRAPTEQVQRPLRTRQEIHIL</sequence>
<dbReference type="Pfam" id="PF13895">
    <property type="entry name" value="Ig_2"/>
    <property type="match status" value="2"/>
</dbReference>
<evidence type="ECO:0000259" key="7">
    <source>
        <dbReference type="PROSITE" id="PS50835"/>
    </source>
</evidence>
<dbReference type="PANTHER" id="PTHR11973:SF18">
    <property type="entry name" value="CELL SURFACE GLYCOPROTEIN MUC18"/>
    <property type="match status" value="1"/>
</dbReference>
<feature type="transmembrane region" description="Helical" evidence="5">
    <location>
        <begin position="466"/>
        <end position="492"/>
    </location>
</feature>
<dbReference type="Pfam" id="PF07686">
    <property type="entry name" value="V-set"/>
    <property type="match status" value="1"/>
</dbReference>
<evidence type="ECO:0000256" key="1">
    <source>
        <dbReference type="ARBA" id="ARBA00004479"/>
    </source>
</evidence>
<evidence type="ECO:0000313" key="9">
    <source>
        <dbReference type="Proteomes" id="UP000261520"/>
    </source>
</evidence>
<dbReference type="InterPro" id="IPR003598">
    <property type="entry name" value="Ig_sub2"/>
</dbReference>
<dbReference type="InterPro" id="IPR051116">
    <property type="entry name" value="Surface_Rcpt/Adhesion_Mol"/>
</dbReference>
<keyword evidence="4" id="KW-0325">Glycoprotein</keyword>
<reference evidence="8" key="1">
    <citation type="submission" date="2025-08" db="UniProtKB">
        <authorList>
            <consortium name="Ensembl"/>
        </authorList>
    </citation>
    <scope>IDENTIFICATION</scope>
</reference>
<dbReference type="SMART" id="SM00409">
    <property type="entry name" value="IG"/>
    <property type="match status" value="4"/>
</dbReference>
<feature type="domain" description="Ig-like" evidence="7">
    <location>
        <begin position="200"/>
        <end position="286"/>
    </location>
</feature>
<protein>
    <recommendedName>
        <fullName evidence="7">Ig-like domain-containing protein</fullName>
    </recommendedName>
</protein>
<dbReference type="InterPro" id="IPR036179">
    <property type="entry name" value="Ig-like_dom_sf"/>
</dbReference>
<dbReference type="SMART" id="SM00408">
    <property type="entry name" value="IGc2"/>
    <property type="match status" value="3"/>
</dbReference>
<dbReference type="Gene3D" id="2.60.40.10">
    <property type="entry name" value="Immunoglobulins"/>
    <property type="match status" value="5"/>
</dbReference>
<dbReference type="InterPro" id="IPR007110">
    <property type="entry name" value="Ig-like_dom"/>
</dbReference>
<dbReference type="InterPro" id="IPR003599">
    <property type="entry name" value="Ig_sub"/>
</dbReference>